<sequence>SRGTAAMAEAARNSSPASTTSHHKFKVIKAPTGAPESSYPCGRSGHRTFVDSDFLYVIGGFTDAPEDRILRELWKFNLASHTWTKCQIPNNFPNTLASFACQSNGDGSFMVYGGTAIPFGADLDEDVYVGNVVDDKVHIRTIQPRGSKQGCYGHVLVRDPVRNKTFSVGGTDGSNFRLDVHALAKNEKTGQWEWEEYATLVDDGLYRMEAILEKECIYIFGGGTTTKIADFVTIQVFNIDRRLYELVETEPDPEHGYPMGRRCHSLVQWGRQVIIAGGCYDDTRVSDQTGRTVLGCVWSFHLDTFTWRKMGELPIPVYFHDASVTAEGQMLIFGGVTTDEPRGRTSALQTLWLAPPTLFSSALAKVISKVDLGRSGHVLSDRMNITRHVYSEIILPA</sequence>
<feature type="domain" description="Attractin/MKLN-like beta-propeller" evidence="4">
    <location>
        <begin position="34"/>
        <end position="278"/>
    </location>
</feature>
<dbReference type="InterPro" id="IPR015915">
    <property type="entry name" value="Kelch-typ_b-propeller"/>
</dbReference>
<evidence type="ECO:0000256" key="2">
    <source>
        <dbReference type="ARBA" id="ARBA00022737"/>
    </source>
</evidence>
<dbReference type="AlphaFoldDB" id="A0AAV5W343"/>
<dbReference type="Proteomes" id="UP001432322">
    <property type="component" value="Unassembled WGS sequence"/>
</dbReference>
<comment type="caution">
    <text evidence="5">The sequence shown here is derived from an EMBL/GenBank/DDBJ whole genome shotgun (WGS) entry which is preliminary data.</text>
</comment>
<evidence type="ECO:0000313" key="6">
    <source>
        <dbReference type="Proteomes" id="UP001432322"/>
    </source>
</evidence>
<organism evidence="5 6">
    <name type="scientific">Pristionchus fissidentatus</name>
    <dbReference type="NCBI Taxonomy" id="1538716"/>
    <lineage>
        <taxon>Eukaryota</taxon>
        <taxon>Metazoa</taxon>
        <taxon>Ecdysozoa</taxon>
        <taxon>Nematoda</taxon>
        <taxon>Chromadorea</taxon>
        <taxon>Rhabditida</taxon>
        <taxon>Rhabditina</taxon>
        <taxon>Diplogasteromorpha</taxon>
        <taxon>Diplogasteroidea</taxon>
        <taxon>Neodiplogasteridae</taxon>
        <taxon>Pristionchus</taxon>
    </lineage>
</organism>
<dbReference type="EMBL" id="BTSY01000004">
    <property type="protein sequence ID" value="GMT25090.1"/>
    <property type="molecule type" value="Genomic_DNA"/>
</dbReference>
<dbReference type="Gene3D" id="2.120.10.80">
    <property type="entry name" value="Kelch-type beta propeller"/>
    <property type="match status" value="2"/>
</dbReference>
<feature type="non-terminal residue" evidence="5">
    <location>
        <position position="1"/>
    </location>
</feature>
<keyword evidence="2" id="KW-0677">Repeat</keyword>
<accession>A0AAV5W343</accession>
<dbReference type="GO" id="GO:0032874">
    <property type="term" value="P:positive regulation of stress-activated MAPK cascade"/>
    <property type="evidence" value="ECO:0007669"/>
    <property type="project" value="TreeGrafter"/>
</dbReference>
<dbReference type="InterPro" id="IPR056737">
    <property type="entry name" value="Beta-prop_ATRN-MKLN-like"/>
</dbReference>
<dbReference type="Pfam" id="PF24981">
    <property type="entry name" value="Beta-prop_ATRN-LZTR1"/>
    <property type="match status" value="1"/>
</dbReference>
<protein>
    <recommendedName>
        <fullName evidence="4">Attractin/MKLN-like beta-propeller domain-containing protein</fullName>
    </recommendedName>
</protein>
<name>A0AAV5W343_9BILA</name>
<reference evidence="5" key="1">
    <citation type="submission" date="2023-10" db="EMBL/GenBank/DDBJ databases">
        <title>Genome assembly of Pristionchus species.</title>
        <authorList>
            <person name="Yoshida K."/>
            <person name="Sommer R.J."/>
        </authorList>
    </citation>
    <scope>NUCLEOTIDE SEQUENCE</scope>
    <source>
        <strain evidence="5">RS5133</strain>
    </source>
</reference>
<evidence type="ECO:0000259" key="4">
    <source>
        <dbReference type="Pfam" id="PF24981"/>
    </source>
</evidence>
<evidence type="ECO:0000313" key="5">
    <source>
        <dbReference type="EMBL" id="GMT25090.1"/>
    </source>
</evidence>
<dbReference type="PANTHER" id="PTHR46428:SF1">
    <property type="entry name" value="KELCH DOMAIN-CONTAINING PROTEIN 10"/>
    <property type="match status" value="1"/>
</dbReference>
<dbReference type="PANTHER" id="PTHR46428">
    <property type="entry name" value="KELCH DOMAIN-CONTAINING PROTEIN 10"/>
    <property type="match status" value="1"/>
</dbReference>
<evidence type="ECO:0000256" key="1">
    <source>
        <dbReference type="ARBA" id="ARBA00022441"/>
    </source>
</evidence>
<dbReference type="InterPro" id="IPR052125">
    <property type="entry name" value="KLHDC10"/>
</dbReference>
<feature type="region of interest" description="Disordered" evidence="3">
    <location>
        <begin position="1"/>
        <end position="25"/>
    </location>
</feature>
<evidence type="ECO:0000256" key="3">
    <source>
        <dbReference type="SAM" id="MobiDB-lite"/>
    </source>
</evidence>
<proteinExistence type="predicted"/>
<keyword evidence="6" id="KW-1185">Reference proteome</keyword>
<dbReference type="SUPFAM" id="SSF117281">
    <property type="entry name" value="Kelch motif"/>
    <property type="match status" value="1"/>
</dbReference>
<gene>
    <name evidence="5" type="ORF">PFISCL1PPCAC_16387</name>
</gene>
<keyword evidence="1" id="KW-0880">Kelch repeat</keyword>